<dbReference type="EMBL" id="SRLO01000199">
    <property type="protein sequence ID" value="TNN67709.1"/>
    <property type="molecule type" value="Genomic_DNA"/>
</dbReference>
<evidence type="ECO:0000256" key="3">
    <source>
        <dbReference type="SAM" id="MobiDB-lite"/>
    </source>
</evidence>
<proteinExistence type="predicted"/>
<dbReference type="PANTHER" id="PTHR11039:SF39">
    <property type="entry name" value="NEBULIN-RELATED-ANCHORING PROTEIN"/>
    <property type="match status" value="1"/>
</dbReference>
<dbReference type="InterPro" id="IPR055297">
    <property type="entry name" value="NEBU/NEBL"/>
</dbReference>
<dbReference type="OrthoDB" id="9295290at2759"/>
<feature type="compositionally biased region" description="Basic and acidic residues" evidence="3">
    <location>
        <begin position="11"/>
        <end position="29"/>
    </location>
</feature>
<dbReference type="InterPro" id="IPR013998">
    <property type="entry name" value="Nebulin-like"/>
</dbReference>
<dbReference type="SMART" id="SM00227">
    <property type="entry name" value="NEBU"/>
    <property type="match status" value="31"/>
</dbReference>
<protein>
    <submittedName>
        <fullName evidence="4">Nebulin-related-anchoring protein</fullName>
    </submittedName>
</protein>
<sequence length="1291" mass="146634">MNARKINKIVSETKYREKHSSDMKSHQEDSGFDQKTMHAMKAMKLASDISYKQGSEQEPGEYNYPATLTPGYQSQRKLDPLKDKNYRQHIDQVKFSQATDTPGMVLARKNAQLVSNLNYKKGYEKTKHQYTLSQDLPQIRAAKANAVLCSDIKYKEEWAKNKSKACDIGVNDLSVRAAKASRDLASDIKYKESYKKEKALGVNTSDTRTLHSLQAKMSSDIEYRKGSKEGQSKYSLPLDMINLSHAKKAQALASDLEYRTKLHDYTVMPDDIKVQQAKKAYSLQSENQYRSDLSWMKGVGWDSEGCLNIAQAKKAGDMLSDTKYRQKADSIRFTHVANDLSIAHAKKSQELQSGKVYKSKWEKQREKGFELRLDSLSILTAKAKRDLASDIKYKEQHEKNRGKVIGIKCVSDDSQMAHSALATKLQSGREYKKDYEDTKAKNSVYLDMLNISHAKKAQDLATETNYRTFLHEYTTPSSDMNVAWAKKAYGLQSEKQYRSDLSWMKGVSWEASKSLDIQQAKKAGELVSERKYRQDVSGLKFTSVENTPEMVQAKLSNKLAVDRLYKEKGENMKHNYTLSGELPEMVQAKLNAVNISENCYKESWKKIRDGGYKLRLDAISFQSAKASAEILSDQMYKKEFEKTKGKMIGLKGLHDDMNIAHSVNASKLQSDLKYKQDSAKELSKFHLSMDMLEVSHAKKAQSLVSEQDYRLTLHQYTSLADDMKKVYRSDLNYLRGAAWIATGALQIEGSKRATELLSEPYNFKHTSVTDSPDIVHAKLSGHLTNERLYKEKGANDQHSYTSTAERPEITQAKINAANFSDVRRVPVTGRCSVGVFPVKYRESWHTLRGQGYKLSMQDIPFQAAKSSTGIASDNKYKHDHLLEKGKHIGVQSVLDDPSFQLCRQAGRMASDQGYRKDALTTSGQYHLNQDMIHLVTAKNSQALASEQDYRKRLHEYTVLPDDMKVKWAKTAYDLQSQNLYKSDLNNMRGAAWDGVGAPQLESAKKAGELISNKKYRQLPDSLKFTSITDSPDIVHAKASYQQCSERLYKAGQNDDMHKYTLHSDDPDFVRAKMNALQISDKVYKASGERVKTSGHDLRLDAIPFQTAKASREMASDFRYRESHLKEKGQQVGLRCVEDDPKMVHSLAASKLQSNLEYKRQSKEDRGQFKMHGDQPEFLQAKKSQAQASDLTYRSKLHDYTCDSQQLNVKHAKQAYKLQSDVDYKSDLNWTRGVGWTPPGSHKAELARRAAELGLAEGVTTDEAIANYQHMMMVRDHEIKNTFSIWETLLVK</sequence>
<organism evidence="4 5">
    <name type="scientific">Liparis tanakae</name>
    <name type="common">Tanaka's snailfish</name>
    <dbReference type="NCBI Taxonomy" id="230148"/>
    <lineage>
        <taxon>Eukaryota</taxon>
        <taxon>Metazoa</taxon>
        <taxon>Chordata</taxon>
        <taxon>Craniata</taxon>
        <taxon>Vertebrata</taxon>
        <taxon>Euteleostomi</taxon>
        <taxon>Actinopterygii</taxon>
        <taxon>Neopterygii</taxon>
        <taxon>Teleostei</taxon>
        <taxon>Neoteleostei</taxon>
        <taxon>Acanthomorphata</taxon>
        <taxon>Eupercaria</taxon>
        <taxon>Perciformes</taxon>
        <taxon>Cottioidei</taxon>
        <taxon>Cottales</taxon>
        <taxon>Liparidae</taxon>
        <taxon>Liparis</taxon>
    </lineage>
</organism>
<keyword evidence="1" id="KW-0677">Repeat</keyword>
<evidence type="ECO:0000256" key="2">
    <source>
        <dbReference type="ARBA" id="ARBA00023203"/>
    </source>
</evidence>
<reference evidence="4 5" key="1">
    <citation type="submission" date="2019-03" db="EMBL/GenBank/DDBJ databases">
        <title>First draft genome of Liparis tanakae, snailfish: a comprehensive survey of snailfish specific genes.</title>
        <authorList>
            <person name="Kim W."/>
            <person name="Song I."/>
            <person name="Jeong J.-H."/>
            <person name="Kim D."/>
            <person name="Kim S."/>
            <person name="Ryu S."/>
            <person name="Song J.Y."/>
            <person name="Lee S.K."/>
        </authorList>
    </citation>
    <scope>NUCLEOTIDE SEQUENCE [LARGE SCALE GENOMIC DNA]</scope>
    <source>
        <tissue evidence="4">Muscle</tissue>
    </source>
</reference>
<dbReference type="PRINTS" id="PR00510">
    <property type="entry name" value="NEBULIN"/>
</dbReference>
<dbReference type="GO" id="GO:0030018">
    <property type="term" value="C:Z disc"/>
    <property type="evidence" value="ECO:0007669"/>
    <property type="project" value="InterPro"/>
</dbReference>
<dbReference type="Pfam" id="PF00880">
    <property type="entry name" value="Nebulin"/>
    <property type="match status" value="15"/>
</dbReference>
<keyword evidence="2" id="KW-0009">Actin-binding</keyword>
<feature type="region of interest" description="Disordered" evidence="3">
    <location>
        <begin position="1"/>
        <end position="32"/>
    </location>
</feature>
<evidence type="ECO:0000256" key="1">
    <source>
        <dbReference type="ARBA" id="ARBA00022737"/>
    </source>
</evidence>
<evidence type="ECO:0000313" key="4">
    <source>
        <dbReference type="EMBL" id="TNN67709.1"/>
    </source>
</evidence>
<gene>
    <name evidence="4" type="primary">NRAP_0</name>
    <name evidence="4" type="ORF">EYF80_022025</name>
</gene>
<accession>A0A4Z2HPD3</accession>
<comment type="caution">
    <text evidence="4">The sequence shown here is derived from an EMBL/GenBank/DDBJ whole genome shotgun (WGS) entry which is preliminary data.</text>
</comment>
<dbReference type="InterPro" id="IPR000900">
    <property type="entry name" value="Nebulin_repeat"/>
</dbReference>
<dbReference type="GO" id="GO:0051015">
    <property type="term" value="F:actin filament binding"/>
    <property type="evidence" value="ECO:0007669"/>
    <property type="project" value="InterPro"/>
</dbReference>
<dbReference type="PROSITE" id="PS51216">
    <property type="entry name" value="NEBULIN"/>
    <property type="match status" value="22"/>
</dbReference>
<dbReference type="GO" id="GO:0071691">
    <property type="term" value="P:cardiac muscle thin filament assembly"/>
    <property type="evidence" value="ECO:0007669"/>
    <property type="project" value="TreeGrafter"/>
</dbReference>
<name>A0A4Z2HPD3_9TELE</name>
<feature type="region of interest" description="Disordered" evidence="3">
    <location>
        <begin position="788"/>
        <end position="807"/>
    </location>
</feature>
<evidence type="ECO:0000313" key="5">
    <source>
        <dbReference type="Proteomes" id="UP000314294"/>
    </source>
</evidence>
<dbReference type="Proteomes" id="UP000314294">
    <property type="component" value="Unassembled WGS sequence"/>
</dbReference>
<keyword evidence="5" id="KW-1185">Reference proteome</keyword>
<dbReference type="PANTHER" id="PTHR11039">
    <property type="entry name" value="NEBULIN"/>
    <property type="match status" value="1"/>
</dbReference>